<dbReference type="Proteomes" id="UP001165064">
    <property type="component" value="Unassembled WGS sequence"/>
</dbReference>
<gene>
    <name evidence="1" type="ORF">Amon02_000058800</name>
</gene>
<name>A0ACB5SSA3_AMBMO</name>
<dbReference type="EMBL" id="BSXS01000214">
    <property type="protein sequence ID" value="GME71463.1"/>
    <property type="molecule type" value="Genomic_DNA"/>
</dbReference>
<protein>
    <submittedName>
        <fullName evidence="1">Unnamed protein product</fullName>
    </submittedName>
</protein>
<keyword evidence="2" id="KW-1185">Reference proteome</keyword>
<proteinExistence type="predicted"/>
<evidence type="ECO:0000313" key="2">
    <source>
        <dbReference type="Proteomes" id="UP001165064"/>
    </source>
</evidence>
<reference evidence="1" key="1">
    <citation type="submission" date="2023-04" db="EMBL/GenBank/DDBJ databases">
        <title>Ambrosiozyma monospora NBRC 10751.</title>
        <authorList>
            <person name="Ichikawa N."/>
            <person name="Sato H."/>
            <person name="Tonouchi N."/>
        </authorList>
    </citation>
    <scope>NUCLEOTIDE SEQUENCE</scope>
    <source>
        <strain evidence="1">NBRC 10751</strain>
    </source>
</reference>
<accession>A0ACB5SSA3</accession>
<evidence type="ECO:0000313" key="1">
    <source>
        <dbReference type="EMBL" id="GME71463.1"/>
    </source>
</evidence>
<comment type="caution">
    <text evidence="1">The sequence shown here is derived from an EMBL/GenBank/DDBJ whole genome shotgun (WGS) entry which is preliminary data.</text>
</comment>
<sequence>MRFSSSSLNLNNLNTIYNNYQNNQGKGNIYNSLTLLSFIATFNTIIVVLQHGVDHLNMDDQTRATLESVAAFLRLHIGSFSNGVSLSSSRSCSSLVSQDKDADRDVNGCRVGSSGFSYHSLFDDDCFGLSSLDYELKSDICHKLIHLAMDLNGYD</sequence>
<organism evidence="1 2">
    <name type="scientific">Ambrosiozyma monospora</name>
    <name type="common">Yeast</name>
    <name type="synonym">Endomycopsis monosporus</name>
    <dbReference type="NCBI Taxonomy" id="43982"/>
    <lineage>
        <taxon>Eukaryota</taxon>
        <taxon>Fungi</taxon>
        <taxon>Dikarya</taxon>
        <taxon>Ascomycota</taxon>
        <taxon>Saccharomycotina</taxon>
        <taxon>Pichiomycetes</taxon>
        <taxon>Pichiales</taxon>
        <taxon>Pichiaceae</taxon>
        <taxon>Ambrosiozyma</taxon>
    </lineage>
</organism>